<dbReference type="InterPro" id="IPR014198">
    <property type="entry name" value="Spore_III_AB"/>
</dbReference>
<name>A0ABV8VVQ8_9BACI</name>
<sequence length="170" mass="19376">MNWIGAILLAITGYLVGSEYANKLVARPKTIRLWKNSLLILEAEIVYSQATVKDACEFISSQIDSPVAEFYHNISVRIRDGSVDLYEVWVSEMNNAWKELSLKNEDREILNQFGRTLGQHDLTQQKKYIQLAIVHLENKHQEAIEQNQKYGKMTRGLGLLGGIFVALLLI</sequence>
<keyword evidence="2" id="KW-1185">Reference proteome</keyword>
<dbReference type="NCBIfam" id="TIGR02833">
    <property type="entry name" value="spore_III_AB"/>
    <property type="match status" value="1"/>
</dbReference>
<dbReference type="Proteomes" id="UP001595880">
    <property type="component" value="Unassembled WGS sequence"/>
</dbReference>
<comment type="caution">
    <text evidence="1">The sequence shown here is derived from an EMBL/GenBank/DDBJ whole genome shotgun (WGS) entry which is preliminary data.</text>
</comment>
<evidence type="ECO:0000313" key="2">
    <source>
        <dbReference type="Proteomes" id="UP001595880"/>
    </source>
</evidence>
<proteinExistence type="predicted"/>
<organism evidence="1 2">
    <name type="scientific">Gracilibacillus marinus</name>
    <dbReference type="NCBI Taxonomy" id="630535"/>
    <lineage>
        <taxon>Bacteria</taxon>
        <taxon>Bacillati</taxon>
        <taxon>Bacillota</taxon>
        <taxon>Bacilli</taxon>
        <taxon>Bacillales</taxon>
        <taxon>Bacillaceae</taxon>
        <taxon>Gracilibacillus</taxon>
    </lineage>
</organism>
<gene>
    <name evidence="1" type="primary">spoIIIAB</name>
    <name evidence="1" type="ORF">ACFOZ1_12210</name>
</gene>
<protein>
    <submittedName>
        <fullName evidence="1">Stage III sporulation protein SpoIIIAB</fullName>
    </submittedName>
</protein>
<dbReference type="RefSeq" id="WP_390199655.1">
    <property type="nucleotide sequence ID" value="NZ_JBHSDV010000003.1"/>
</dbReference>
<evidence type="ECO:0000313" key="1">
    <source>
        <dbReference type="EMBL" id="MFC4388559.1"/>
    </source>
</evidence>
<dbReference type="EMBL" id="JBHSDV010000003">
    <property type="protein sequence ID" value="MFC4388559.1"/>
    <property type="molecule type" value="Genomic_DNA"/>
</dbReference>
<reference evidence="2" key="1">
    <citation type="journal article" date="2019" name="Int. J. Syst. Evol. Microbiol.">
        <title>The Global Catalogue of Microorganisms (GCM) 10K type strain sequencing project: providing services to taxonomists for standard genome sequencing and annotation.</title>
        <authorList>
            <consortium name="The Broad Institute Genomics Platform"/>
            <consortium name="The Broad Institute Genome Sequencing Center for Infectious Disease"/>
            <person name="Wu L."/>
            <person name="Ma J."/>
        </authorList>
    </citation>
    <scope>NUCLEOTIDE SEQUENCE [LARGE SCALE GENOMIC DNA]</scope>
    <source>
        <strain evidence="2">KACC 14058</strain>
    </source>
</reference>
<accession>A0ABV8VVQ8</accession>
<dbReference type="Pfam" id="PF09548">
    <property type="entry name" value="Spore_III_AB"/>
    <property type="match status" value="1"/>
</dbReference>
<dbReference type="PIRSF" id="PIRSF021435">
    <property type="entry name" value="SpoIIIAB"/>
    <property type="match status" value="1"/>
</dbReference>